<dbReference type="InterPro" id="IPR013216">
    <property type="entry name" value="Methyltransf_11"/>
</dbReference>
<evidence type="ECO:0000313" key="3">
    <source>
        <dbReference type="Proteomes" id="UP000284375"/>
    </source>
</evidence>
<feature type="domain" description="Methyltransferase type 11" evidence="1">
    <location>
        <begin position="63"/>
        <end position="166"/>
    </location>
</feature>
<accession>A0A423WBM7</accession>
<organism evidence="2 3">
    <name type="scientific">Cytospora chrysosperma</name>
    <name type="common">Cytospora canker fungus</name>
    <name type="synonym">Sphaeria chrysosperma</name>
    <dbReference type="NCBI Taxonomy" id="252740"/>
    <lineage>
        <taxon>Eukaryota</taxon>
        <taxon>Fungi</taxon>
        <taxon>Dikarya</taxon>
        <taxon>Ascomycota</taxon>
        <taxon>Pezizomycotina</taxon>
        <taxon>Sordariomycetes</taxon>
        <taxon>Sordariomycetidae</taxon>
        <taxon>Diaporthales</taxon>
        <taxon>Cytosporaceae</taxon>
        <taxon>Cytospora</taxon>
    </lineage>
</organism>
<dbReference type="EMBL" id="LJZO01000008">
    <property type="protein sequence ID" value="ROW00668.1"/>
    <property type="molecule type" value="Genomic_DNA"/>
</dbReference>
<sequence length="330" mass="36619">MSATAAVQSAAPSAMQSILQAVGGEEWQQQLLESIESISAPLAVKMLNHISLGANTNEPFNLLEHGCGMGVVAPLINETVPRELMERSSVLCGDFSDLLVDVVRKRIKNEGWIQTRAEVVDSQNSGLPARSFTHVVSNIMYHVVPDSQAALKDSIGLLRPGGTLAFTTWHSQNSGWAADVRSAFDSLPADFLPEDYSFHIPMQMTSYGHWDDVNWIKQVLISEGLEDVKVDVLAHLSEVKGPRHFMKLYDVMVEVAAKLTLGLSTEGDNGRERVGEVKRLVEEHLEKKYGEEGSWYLTWWEEAILKARAYEKELGRWAKLSSHCMSPSAK</sequence>
<dbReference type="GO" id="GO:0008757">
    <property type="term" value="F:S-adenosylmethionine-dependent methyltransferase activity"/>
    <property type="evidence" value="ECO:0007669"/>
    <property type="project" value="InterPro"/>
</dbReference>
<evidence type="ECO:0000259" key="1">
    <source>
        <dbReference type="Pfam" id="PF08241"/>
    </source>
</evidence>
<reference evidence="2 3" key="1">
    <citation type="submission" date="2015-09" db="EMBL/GenBank/DDBJ databases">
        <title>Host preference determinants of Valsa canker pathogens revealed by comparative genomics.</title>
        <authorList>
            <person name="Yin Z."/>
            <person name="Huang L."/>
        </authorList>
    </citation>
    <scope>NUCLEOTIDE SEQUENCE [LARGE SCALE GENOMIC DNA]</scope>
    <source>
        <strain evidence="2 3">YSFL</strain>
    </source>
</reference>
<dbReference type="SUPFAM" id="SSF53335">
    <property type="entry name" value="S-adenosyl-L-methionine-dependent methyltransferases"/>
    <property type="match status" value="1"/>
</dbReference>
<proteinExistence type="predicted"/>
<dbReference type="OrthoDB" id="2013972at2759"/>
<dbReference type="CDD" id="cd02440">
    <property type="entry name" value="AdoMet_MTases"/>
    <property type="match status" value="1"/>
</dbReference>
<keyword evidence="3" id="KW-1185">Reference proteome</keyword>
<dbReference type="Pfam" id="PF08241">
    <property type="entry name" value="Methyltransf_11"/>
    <property type="match status" value="1"/>
</dbReference>
<comment type="caution">
    <text evidence="2">The sequence shown here is derived from an EMBL/GenBank/DDBJ whole genome shotgun (WGS) entry which is preliminary data.</text>
</comment>
<dbReference type="AlphaFoldDB" id="A0A423WBM7"/>
<name>A0A423WBM7_CYTCH</name>
<gene>
    <name evidence="2" type="ORF">VSDG_03224</name>
</gene>
<dbReference type="Proteomes" id="UP000284375">
    <property type="component" value="Unassembled WGS sequence"/>
</dbReference>
<evidence type="ECO:0000313" key="2">
    <source>
        <dbReference type="EMBL" id="ROW00668.1"/>
    </source>
</evidence>
<dbReference type="Gene3D" id="3.40.50.150">
    <property type="entry name" value="Vaccinia Virus protein VP39"/>
    <property type="match status" value="1"/>
</dbReference>
<protein>
    <recommendedName>
        <fullName evidence="1">Methyltransferase type 11 domain-containing protein</fullName>
    </recommendedName>
</protein>
<dbReference type="InterPro" id="IPR029063">
    <property type="entry name" value="SAM-dependent_MTases_sf"/>
</dbReference>